<feature type="transmembrane region" description="Helical" evidence="6">
    <location>
        <begin position="449"/>
        <end position="473"/>
    </location>
</feature>
<dbReference type="InterPro" id="IPR036259">
    <property type="entry name" value="MFS_trans_sf"/>
</dbReference>
<name>A0A8T0IP99_CERPU</name>
<dbReference type="AlphaFoldDB" id="A0A8T0IP99"/>
<sequence>MADDAVERGGDYVAVDAVDENSHLLGRNAKPPREGYFSSLPGSIKYLVWNEFCERFSFYGMRTILALYLVQHLRLSENESTELVHLFIVACYATPLLGAFISDCYLGKYRTVLYLSTVYCVGNWVMAASALPKADPSTQSTLFWSTASALGLIAFGTGGIKPCVAAFGGDQIQYSLPDGPTKERLHRQFFSMYYFAVNAGSVLSTILTPVLRSDFSYAVAFAVPAALMMCALLIFWSGRHTYVDRPPEGNVFAEVGGVVVDAIKLRRGNRQGSHWLDSAKAKHDAAVVEDVKGLMRVLALLLPTPLFWSLFDQQSSKWVFQASTLDGRVPWLFNITIQPDQMQALNPVLILVMIPLFDQIIYPFLEYHRYSLRAVPRMVIGMVLSAVAFLFSGLLQLAIDNQAGGESLSMLWQIPQYVVITAGEIMFSITGLEFAYSQAPDSMKAVVQSAWLFTVSAGNLVTVALVAIIGNRLSKANEFFFFASGCVVAMLLLLWAGSQFVYKQRRGAQVPVEDTLIVHATDDRAYVG</sequence>
<keyword evidence="8" id="KW-1185">Reference proteome</keyword>
<comment type="caution">
    <text evidence="7">The sequence shown here is derived from an EMBL/GenBank/DDBJ whole genome shotgun (WGS) entry which is preliminary data.</text>
</comment>
<dbReference type="Proteomes" id="UP000822688">
    <property type="component" value="Chromosome 2"/>
</dbReference>
<dbReference type="CDD" id="cd17347">
    <property type="entry name" value="MFS_SLC15A1_2_like"/>
    <property type="match status" value="1"/>
</dbReference>
<comment type="subcellular location">
    <subcellularLocation>
        <location evidence="1">Membrane</location>
        <topology evidence="1">Multi-pass membrane protein</topology>
    </subcellularLocation>
</comment>
<dbReference type="GO" id="GO:0016020">
    <property type="term" value="C:membrane"/>
    <property type="evidence" value="ECO:0007669"/>
    <property type="project" value="UniProtKB-SubCell"/>
</dbReference>
<feature type="transmembrane region" description="Helical" evidence="6">
    <location>
        <begin position="217"/>
        <end position="236"/>
    </location>
</feature>
<gene>
    <name evidence="7" type="ORF">KC19_2G023500</name>
</gene>
<keyword evidence="3 6" id="KW-0812">Transmembrane</keyword>
<dbReference type="InterPro" id="IPR018456">
    <property type="entry name" value="PTR2_symporter_CS"/>
</dbReference>
<dbReference type="PANTHER" id="PTHR11654">
    <property type="entry name" value="OLIGOPEPTIDE TRANSPORTER-RELATED"/>
    <property type="match status" value="1"/>
</dbReference>
<dbReference type="Pfam" id="PF00854">
    <property type="entry name" value="PTR2"/>
    <property type="match status" value="1"/>
</dbReference>
<evidence type="ECO:0000256" key="5">
    <source>
        <dbReference type="ARBA" id="ARBA00023136"/>
    </source>
</evidence>
<keyword evidence="5 6" id="KW-0472">Membrane</keyword>
<dbReference type="GO" id="GO:0006857">
    <property type="term" value="P:oligopeptide transport"/>
    <property type="evidence" value="ECO:0007669"/>
    <property type="project" value="InterPro"/>
</dbReference>
<comment type="similarity">
    <text evidence="2">Belongs to the major facilitator superfamily. Proton-dependent oligopeptide transporter (POT/PTR) (TC 2.A.17) family.</text>
</comment>
<keyword evidence="4 6" id="KW-1133">Transmembrane helix</keyword>
<feature type="transmembrane region" description="Helical" evidence="6">
    <location>
        <begin position="113"/>
        <end position="131"/>
    </location>
</feature>
<accession>A0A8T0IP99</accession>
<feature type="transmembrane region" description="Helical" evidence="6">
    <location>
        <begin position="143"/>
        <end position="168"/>
    </location>
</feature>
<dbReference type="InterPro" id="IPR000109">
    <property type="entry name" value="POT_fam"/>
</dbReference>
<proteinExistence type="inferred from homology"/>
<dbReference type="PROSITE" id="PS01022">
    <property type="entry name" value="PTR2_1"/>
    <property type="match status" value="1"/>
</dbReference>
<evidence type="ECO:0000256" key="1">
    <source>
        <dbReference type="ARBA" id="ARBA00004141"/>
    </source>
</evidence>
<dbReference type="Gene3D" id="1.20.1250.20">
    <property type="entry name" value="MFS general substrate transporter like domains"/>
    <property type="match status" value="1"/>
</dbReference>
<feature type="transmembrane region" description="Helical" evidence="6">
    <location>
        <begin position="417"/>
        <end position="437"/>
    </location>
</feature>
<feature type="transmembrane region" description="Helical" evidence="6">
    <location>
        <begin position="189"/>
        <end position="211"/>
    </location>
</feature>
<dbReference type="SUPFAM" id="SSF103473">
    <property type="entry name" value="MFS general substrate transporter"/>
    <property type="match status" value="1"/>
</dbReference>
<dbReference type="GO" id="GO:0022857">
    <property type="term" value="F:transmembrane transporter activity"/>
    <property type="evidence" value="ECO:0007669"/>
    <property type="project" value="InterPro"/>
</dbReference>
<dbReference type="EMBL" id="CM026422">
    <property type="protein sequence ID" value="KAG0585590.1"/>
    <property type="molecule type" value="Genomic_DNA"/>
</dbReference>
<organism evidence="7 8">
    <name type="scientific">Ceratodon purpureus</name>
    <name type="common">Fire moss</name>
    <name type="synonym">Dicranum purpureum</name>
    <dbReference type="NCBI Taxonomy" id="3225"/>
    <lineage>
        <taxon>Eukaryota</taxon>
        <taxon>Viridiplantae</taxon>
        <taxon>Streptophyta</taxon>
        <taxon>Embryophyta</taxon>
        <taxon>Bryophyta</taxon>
        <taxon>Bryophytina</taxon>
        <taxon>Bryopsida</taxon>
        <taxon>Dicranidae</taxon>
        <taxon>Pseudoditrichales</taxon>
        <taxon>Ditrichaceae</taxon>
        <taxon>Ceratodon</taxon>
    </lineage>
</organism>
<evidence type="ECO:0000256" key="4">
    <source>
        <dbReference type="ARBA" id="ARBA00022989"/>
    </source>
</evidence>
<protein>
    <submittedName>
        <fullName evidence="7">Uncharacterized protein</fullName>
    </submittedName>
</protein>
<feature type="transmembrane region" description="Helical" evidence="6">
    <location>
        <begin position="479"/>
        <end position="496"/>
    </location>
</feature>
<reference evidence="7" key="1">
    <citation type="submission" date="2020-06" db="EMBL/GenBank/DDBJ databases">
        <title>WGS assembly of Ceratodon purpureus strain R40.</title>
        <authorList>
            <person name="Carey S.B."/>
            <person name="Jenkins J."/>
            <person name="Shu S."/>
            <person name="Lovell J.T."/>
            <person name="Sreedasyam A."/>
            <person name="Maumus F."/>
            <person name="Tiley G.P."/>
            <person name="Fernandez-Pozo N."/>
            <person name="Barry K."/>
            <person name="Chen C."/>
            <person name="Wang M."/>
            <person name="Lipzen A."/>
            <person name="Daum C."/>
            <person name="Saski C.A."/>
            <person name="Payton A.C."/>
            <person name="Mcbreen J.C."/>
            <person name="Conrad R.E."/>
            <person name="Kollar L.M."/>
            <person name="Olsson S."/>
            <person name="Huttunen S."/>
            <person name="Landis J.B."/>
            <person name="Wickett N.J."/>
            <person name="Johnson M.G."/>
            <person name="Rensing S.A."/>
            <person name="Grimwood J."/>
            <person name="Schmutz J."/>
            <person name="Mcdaniel S.F."/>
        </authorList>
    </citation>
    <scope>NUCLEOTIDE SEQUENCE</scope>
    <source>
        <strain evidence="7">R40</strain>
    </source>
</reference>
<evidence type="ECO:0000256" key="2">
    <source>
        <dbReference type="ARBA" id="ARBA00005982"/>
    </source>
</evidence>
<feature type="transmembrane region" description="Helical" evidence="6">
    <location>
        <begin position="83"/>
        <end position="101"/>
    </location>
</feature>
<dbReference type="OrthoDB" id="8904098at2759"/>
<evidence type="ECO:0000256" key="3">
    <source>
        <dbReference type="ARBA" id="ARBA00022692"/>
    </source>
</evidence>
<evidence type="ECO:0000256" key="6">
    <source>
        <dbReference type="SAM" id="Phobius"/>
    </source>
</evidence>
<evidence type="ECO:0000313" key="7">
    <source>
        <dbReference type="EMBL" id="KAG0585590.1"/>
    </source>
</evidence>
<feature type="transmembrane region" description="Helical" evidence="6">
    <location>
        <begin position="377"/>
        <end position="397"/>
    </location>
</feature>
<evidence type="ECO:0000313" key="8">
    <source>
        <dbReference type="Proteomes" id="UP000822688"/>
    </source>
</evidence>